<reference evidence="7 8" key="1">
    <citation type="submission" date="2021-06" db="EMBL/GenBank/DDBJ databases">
        <title>A haploid diamondback moth (Plutella xylostella L.) genome assembly resolves 31 chromosomes and identifies a diamide resistance mutation.</title>
        <authorList>
            <person name="Ward C.M."/>
            <person name="Perry K.D."/>
            <person name="Baker G."/>
            <person name="Powis K."/>
            <person name="Heckel D.G."/>
            <person name="Baxter S.W."/>
        </authorList>
    </citation>
    <scope>NUCLEOTIDE SEQUENCE [LARGE SCALE GENOMIC DNA]</scope>
    <source>
        <strain evidence="7 8">LV</strain>
        <tissue evidence="7">Single pupa</tissue>
    </source>
</reference>
<feature type="compositionally biased region" description="Basic and acidic residues" evidence="6">
    <location>
        <begin position="290"/>
        <end position="299"/>
    </location>
</feature>
<feature type="coiled-coil region" evidence="5">
    <location>
        <begin position="39"/>
        <end position="66"/>
    </location>
</feature>
<keyword evidence="3 5" id="KW-0175">Coiled coil</keyword>
<name>A0ABQ7QGP7_PLUXY</name>
<feature type="coiled-coil region" evidence="5">
    <location>
        <begin position="186"/>
        <end position="213"/>
    </location>
</feature>
<evidence type="ECO:0000256" key="4">
    <source>
        <dbReference type="ARBA" id="ARBA00045182"/>
    </source>
</evidence>
<evidence type="ECO:0000256" key="3">
    <source>
        <dbReference type="ARBA" id="ARBA00023054"/>
    </source>
</evidence>
<evidence type="ECO:0000256" key="2">
    <source>
        <dbReference type="ARBA" id="ARBA00016725"/>
    </source>
</evidence>
<organism evidence="7 8">
    <name type="scientific">Plutella xylostella</name>
    <name type="common">Diamondback moth</name>
    <name type="synonym">Plutella maculipennis</name>
    <dbReference type="NCBI Taxonomy" id="51655"/>
    <lineage>
        <taxon>Eukaryota</taxon>
        <taxon>Metazoa</taxon>
        <taxon>Ecdysozoa</taxon>
        <taxon>Arthropoda</taxon>
        <taxon>Hexapoda</taxon>
        <taxon>Insecta</taxon>
        <taxon>Pterygota</taxon>
        <taxon>Neoptera</taxon>
        <taxon>Endopterygota</taxon>
        <taxon>Lepidoptera</taxon>
        <taxon>Glossata</taxon>
        <taxon>Ditrysia</taxon>
        <taxon>Yponomeutoidea</taxon>
        <taxon>Plutellidae</taxon>
        <taxon>Plutella</taxon>
    </lineage>
</organism>
<feature type="coiled-coil region" evidence="5">
    <location>
        <begin position="735"/>
        <end position="790"/>
    </location>
</feature>
<dbReference type="PANTHER" id="PTHR18962">
    <property type="entry name" value="COILED-COIL DOMAIN-CONTAINING PROTEIN 39"/>
    <property type="match status" value="1"/>
</dbReference>
<sequence length="988" mass="113693">MMTEVDYQASKLPNNYMAQLLDELGWNRGDKIPLADPDNQALENLLIERQNEIQRLSEALQVQNQKRADLNKYKKHVHTEYEENTRLLFSHKQQMESQVKMTQAAHSEHDRLKRDIVDYTKQSAELTGRIDIIQTNIARCLKKADSLKEEVCGERGALQEWRAALERKAGDITAIEQFTKQDLSTAKALEHKRQKLKMEHDKVRERLLQLVANLSAEERAAQRISEQVLESMEQRNQMMRMWTAAIENLRQRDTDIRHIREDYAVLEQECASLAEQCREQQQFHQQQRSGGEEAQRENDALAAQAARARQALAQMRELNAYYDSEAQTLQRELAHMRTALEKLHIENRQIMEQQQKKDQINIKLNDKLEELKEKILESQDKSKSSENRAKQLQDILNEEERYASGLATSAQRAAHCAFVDQQKLVTLKNEEKLFYMQIKASRAVMSKLENRHQQVEKNLQTQKETLYHICFQVETLSARVSHMEGSREDQQSPELAAREERLTTVCARHAARVALLERHSNRLQDDMRRLTKELEGLNARHTELQSRLKTSALEIDGGTKQLTAARAQLRRERVDEALLRLRAGHASRALASLDQRACGHEARRGALRAAMDERLVEIATRRDMFNVQKRALLDECGRLRGEVREREGRIEQLKQRDEAGEQVSVSFFKIKFAADRAELRARGASLDATIARCEHDISALESTLRVMHAHLHRHAPPLATAQTEMAELQSVMSQYYELSDQYKALRAELERAEQAVNEVADRHRMAEDKNKQLCAREQEAETDLESIRSRVLATADRLDKSRDVVRHYLRRARRLFAPGEQWRTFQLAIWTRDYNEAAYSCLRLLLQLSGAAPDVTSRLAALLSSTDCQRHLAASRSQRPLVAFVQRMIDNKTRMESTSALDLKTESVLSTSTESSHSGESLASGYTRRLCALRRSLAPKIQEPQLVEAIPEIVRRNTMSLRVVTLGAAEEQDKPAPAPSIRRKSFYK</sequence>
<dbReference type="Proteomes" id="UP000823941">
    <property type="component" value="Chromosome 15"/>
</dbReference>
<evidence type="ECO:0000256" key="5">
    <source>
        <dbReference type="SAM" id="Coils"/>
    </source>
</evidence>
<evidence type="ECO:0000313" key="8">
    <source>
        <dbReference type="Proteomes" id="UP000823941"/>
    </source>
</evidence>
<dbReference type="PANTHER" id="PTHR18962:SF0">
    <property type="entry name" value="COILED-COIL DOMAIN-CONTAINING PROTEIN 39"/>
    <property type="match status" value="1"/>
</dbReference>
<comment type="similarity">
    <text evidence="1">Belongs to the CCDC39 family.</text>
</comment>
<dbReference type="EMBL" id="JAHIBW010000015">
    <property type="protein sequence ID" value="KAG7304359.1"/>
    <property type="molecule type" value="Genomic_DNA"/>
</dbReference>
<feature type="coiled-coil region" evidence="5">
    <location>
        <begin position="438"/>
        <end position="465"/>
    </location>
</feature>
<comment type="function">
    <text evidence="4">Required for assembly of dynein regulatory complex (DRC) and inner dynein arm (IDA) complexes, which are responsible for ciliary beat regulation, thereby playing a central role in motility in cilia and flagella. Probably acts together with CCDC40 to form a molecular ruler that determines the 96 nanometer (nm) repeat length and arrangements of components in cilia and flagella. Not required for outer dynein arm complexes assembly.</text>
</comment>
<proteinExistence type="inferred from homology"/>
<accession>A0ABQ7QGP7</accession>
<comment type="caution">
    <text evidence="7">The sequence shown here is derived from an EMBL/GenBank/DDBJ whole genome shotgun (WGS) entry which is preliminary data.</text>
</comment>
<feature type="coiled-coil region" evidence="5">
    <location>
        <begin position="513"/>
        <end position="547"/>
    </location>
</feature>
<keyword evidence="8" id="KW-1185">Reference proteome</keyword>
<dbReference type="InterPro" id="IPR033290">
    <property type="entry name" value="CCDC39"/>
</dbReference>
<evidence type="ECO:0000256" key="6">
    <source>
        <dbReference type="SAM" id="MobiDB-lite"/>
    </source>
</evidence>
<protein>
    <recommendedName>
        <fullName evidence="2">Coiled-coil domain-containing protein 39</fullName>
    </recommendedName>
</protein>
<feature type="region of interest" description="Disordered" evidence="6">
    <location>
        <begin position="281"/>
        <end position="302"/>
    </location>
</feature>
<dbReference type="Pfam" id="PF24161">
    <property type="entry name" value="CCDC39"/>
    <property type="match status" value="1"/>
</dbReference>
<evidence type="ECO:0000256" key="1">
    <source>
        <dbReference type="ARBA" id="ARBA00005805"/>
    </source>
</evidence>
<evidence type="ECO:0000313" key="7">
    <source>
        <dbReference type="EMBL" id="KAG7304359.1"/>
    </source>
</evidence>
<dbReference type="Gene3D" id="1.10.287.1490">
    <property type="match status" value="1"/>
</dbReference>
<gene>
    <name evidence="7" type="ORF">JYU34_011300</name>
</gene>